<dbReference type="EMBL" id="BQNB010021355">
    <property type="protein sequence ID" value="GJU05523.1"/>
    <property type="molecule type" value="Genomic_DNA"/>
</dbReference>
<evidence type="ECO:0000256" key="1">
    <source>
        <dbReference type="SAM" id="MobiDB-lite"/>
    </source>
</evidence>
<reference evidence="2" key="2">
    <citation type="submission" date="2022-01" db="EMBL/GenBank/DDBJ databases">
        <authorList>
            <person name="Yamashiro T."/>
            <person name="Shiraishi A."/>
            <person name="Satake H."/>
            <person name="Nakayama K."/>
        </authorList>
    </citation>
    <scope>NUCLEOTIDE SEQUENCE</scope>
</reference>
<organism evidence="2 3">
    <name type="scientific">Tanacetum coccineum</name>
    <dbReference type="NCBI Taxonomy" id="301880"/>
    <lineage>
        <taxon>Eukaryota</taxon>
        <taxon>Viridiplantae</taxon>
        <taxon>Streptophyta</taxon>
        <taxon>Embryophyta</taxon>
        <taxon>Tracheophyta</taxon>
        <taxon>Spermatophyta</taxon>
        <taxon>Magnoliopsida</taxon>
        <taxon>eudicotyledons</taxon>
        <taxon>Gunneridae</taxon>
        <taxon>Pentapetalae</taxon>
        <taxon>asterids</taxon>
        <taxon>campanulids</taxon>
        <taxon>Asterales</taxon>
        <taxon>Asteraceae</taxon>
        <taxon>Asteroideae</taxon>
        <taxon>Anthemideae</taxon>
        <taxon>Anthemidinae</taxon>
        <taxon>Tanacetum</taxon>
    </lineage>
</organism>
<reference evidence="2" key="1">
    <citation type="journal article" date="2022" name="Int. J. Mol. Sci.">
        <title>Draft Genome of Tanacetum Coccineum: Genomic Comparison of Closely Related Tanacetum-Family Plants.</title>
        <authorList>
            <person name="Yamashiro T."/>
            <person name="Shiraishi A."/>
            <person name="Nakayama K."/>
            <person name="Satake H."/>
        </authorList>
    </citation>
    <scope>NUCLEOTIDE SEQUENCE</scope>
</reference>
<dbReference type="InterPro" id="IPR040256">
    <property type="entry name" value="At4g02000-like"/>
</dbReference>
<proteinExistence type="predicted"/>
<dbReference type="Proteomes" id="UP001151760">
    <property type="component" value="Unassembled WGS sequence"/>
</dbReference>
<evidence type="ECO:0008006" key="4">
    <source>
        <dbReference type="Google" id="ProtNLM"/>
    </source>
</evidence>
<keyword evidence="3" id="KW-1185">Reference proteome</keyword>
<name>A0ABQ5J241_9ASTR</name>
<accession>A0ABQ5J241</accession>
<feature type="region of interest" description="Disordered" evidence="1">
    <location>
        <begin position="1"/>
        <end position="29"/>
    </location>
</feature>
<gene>
    <name evidence="2" type="ORF">Tco_1121953</name>
</gene>
<protein>
    <recommendedName>
        <fullName evidence="4">DUF4283 domain-containing protein</fullName>
    </recommendedName>
</protein>
<sequence length="500" mass="55412">MNRGILDSGGRNNNHKKKKNADVGIGSFTKSGGTLNGTNPLKDVVSSSVIDEPMAMEVQSPLVDNTNAVKSGVGSYPSLPTQGTTPAGNTLESIRAISERFVNTVYGFFLGKRVAYPVVANDVRNTWGKFGLVKSMLNSSTGLFSFKFSSMEDVGNVPLWVKLHGVPVTAFSEDGLSAIATKLGTPLMLDSYTSYMCLQSWGRSSYARAMIELRAEVELKDTIVVAMPKIIREGYNCTVRVEYEWKPPRCLCCKVFGHIKEECPKNIGMGVAKNLKKPSQTSRGVPVAPKVGFKPTKEYRHVPKKLTANSSGNKKKGVDPTNEISSDFFDKKYTDEKALDYEQNEPNMDMFLRYGCVVGKSNGQLTKVVEIDFPISDTLQTELQTMRYLSRQADIVEFKGNDDSMMVDKLPKDEAKMRLKAAGRSKEVTKSCRVSSNILKGRLEFTIRIGVLQVIEKASDDRFVHRGNGYSQKDKNKVVTDINKKDKNQAKTDKIEHGME</sequence>
<dbReference type="PANTHER" id="PTHR31286:SF99">
    <property type="entry name" value="DUF4283 DOMAIN-CONTAINING PROTEIN"/>
    <property type="match status" value="1"/>
</dbReference>
<comment type="caution">
    <text evidence="2">The sequence shown here is derived from an EMBL/GenBank/DDBJ whole genome shotgun (WGS) entry which is preliminary data.</text>
</comment>
<dbReference type="PANTHER" id="PTHR31286">
    <property type="entry name" value="GLYCINE-RICH CELL WALL STRUCTURAL PROTEIN 1.8-LIKE"/>
    <property type="match status" value="1"/>
</dbReference>
<evidence type="ECO:0000313" key="2">
    <source>
        <dbReference type="EMBL" id="GJU05523.1"/>
    </source>
</evidence>
<evidence type="ECO:0000313" key="3">
    <source>
        <dbReference type="Proteomes" id="UP001151760"/>
    </source>
</evidence>